<proteinExistence type="predicted"/>
<comment type="caution">
    <text evidence="1">The sequence shown here is derived from an EMBL/GenBank/DDBJ whole genome shotgun (WGS) entry which is preliminary data.</text>
</comment>
<accession>A0ABR1ZP86</accession>
<reference evidence="1 2" key="1">
    <citation type="journal article" date="2024" name="G3 (Bethesda)">
        <title>Genome assembly of Hibiscus sabdariffa L. provides insights into metabolisms of medicinal natural products.</title>
        <authorList>
            <person name="Kim T."/>
        </authorList>
    </citation>
    <scope>NUCLEOTIDE SEQUENCE [LARGE SCALE GENOMIC DNA]</scope>
    <source>
        <strain evidence="1">TK-2024</strain>
        <tissue evidence="1">Old leaves</tissue>
    </source>
</reference>
<sequence>MPILLGISIYVSSLTMCFRRRLALCAIVKSSLMALRSGFTAISSLLFLSQEKIQMLVSGRQGDEVLFKTKGGCERANVEVRAVTAASIKPTVVFVNAEGRIHAIDVSGIGYKMRLTSLTLGHENPYPGMDFCLSLLSPNASRIWPTIPTIKHSLAWISSHAKPCRKVPVSLYKWSHENSLNLHYVELSINICKLLSTIFKGPGRMDTISTLTVFEDEQHVHEAFLDTSAISQITFEHVTTMKWYSASHHQGKG</sequence>
<dbReference type="Proteomes" id="UP001396334">
    <property type="component" value="Unassembled WGS sequence"/>
</dbReference>
<name>A0ABR1ZP86_9ROSI</name>
<evidence type="ECO:0000313" key="1">
    <source>
        <dbReference type="EMBL" id="KAK8482397.1"/>
    </source>
</evidence>
<keyword evidence="2" id="KW-1185">Reference proteome</keyword>
<dbReference type="EMBL" id="JBBPBN010000784">
    <property type="protein sequence ID" value="KAK8482397.1"/>
    <property type="molecule type" value="Genomic_DNA"/>
</dbReference>
<protein>
    <submittedName>
        <fullName evidence="1">Uncharacterized protein</fullName>
    </submittedName>
</protein>
<evidence type="ECO:0000313" key="2">
    <source>
        <dbReference type="Proteomes" id="UP001396334"/>
    </source>
</evidence>
<organism evidence="1 2">
    <name type="scientific">Hibiscus sabdariffa</name>
    <name type="common">roselle</name>
    <dbReference type="NCBI Taxonomy" id="183260"/>
    <lineage>
        <taxon>Eukaryota</taxon>
        <taxon>Viridiplantae</taxon>
        <taxon>Streptophyta</taxon>
        <taxon>Embryophyta</taxon>
        <taxon>Tracheophyta</taxon>
        <taxon>Spermatophyta</taxon>
        <taxon>Magnoliopsida</taxon>
        <taxon>eudicotyledons</taxon>
        <taxon>Gunneridae</taxon>
        <taxon>Pentapetalae</taxon>
        <taxon>rosids</taxon>
        <taxon>malvids</taxon>
        <taxon>Malvales</taxon>
        <taxon>Malvaceae</taxon>
        <taxon>Malvoideae</taxon>
        <taxon>Hibiscus</taxon>
    </lineage>
</organism>
<gene>
    <name evidence="1" type="ORF">V6N11_033157</name>
</gene>